<accession>A0A815S7M4</accession>
<gene>
    <name evidence="1" type="ORF">ZHD862_LOCUS36883</name>
</gene>
<reference evidence="1" key="1">
    <citation type="submission" date="2021-02" db="EMBL/GenBank/DDBJ databases">
        <authorList>
            <person name="Nowell W R."/>
        </authorList>
    </citation>
    <scope>NUCLEOTIDE SEQUENCE</scope>
</reference>
<dbReference type="EMBL" id="CAJNOT010006373">
    <property type="protein sequence ID" value="CAF1488265.1"/>
    <property type="molecule type" value="Genomic_DNA"/>
</dbReference>
<feature type="non-terminal residue" evidence="1">
    <location>
        <position position="1"/>
    </location>
</feature>
<dbReference type="AlphaFoldDB" id="A0A815S7M4"/>
<evidence type="ECO:0000313" key="1">
    <source>
        <dbReference type="EMBL" id="CAF1488265.1"/>
    </source>
</evidence>
<proteinExistence type="predicted"/>
<name>A0A815S7M4_9BILA</name>
<organism evidence="1 2">
    <name type="scientific">Rotaria sordida</name>
    <dbReference type="NCBI Taxonomy" id="392033"/>
    <lineage>
        <taxon>Eukaryota</taxon>
        <taxon>Metazoa</taxon>
        <taxon>Spiralia</taxon>
        <taxon>Gnathifera</taxon>
        <taxon>Rotifera</taxon>
        <taxon>Eurotatoria</taxon>
        <taxon>Bdelloidea</taxon>
        <taxon>Philodinida</taxon>
        <taxon>Philodinidae</taxon>
        <taxon>Rotaria</taxon>
    </lineage>
</organism>
<evidence type="ECO:0000313" key="2">
    <source>
        <dbReference type="Proteomes" id="UP000663864"/>
    </source>
</evidence>
<protein>
    <submittedName>
        <fullName evidence="1">Uncharacterized protein</fullName>
    </submittedName>
</protein>
<sequence length="107" mass="12837">MKEQTERDKRIQIQQEHEELARLERIRKQKEYNGEILTEHEQKQLPVAFELVLEIDPNTNDIIIEVDLMLVQYMKQHQVDGVRFLWSQVFESTERIAASIDKETNED</sequence>
<comment type="caution">
    <text evidence="1">The sequence shown here is derived from an EMBL/GenBank/DDBJ whole genome shotgun (WGS) entry which is preliminary data.</text>
</comment>
<dbReference type="Proteomes" id="UP000663864">
    <property type="component" value="Unassembled WGS sequence"/>
</dbReference>